<reference evidence="2" key="3">
    <citation type="submission" date="2025-09" db="UniProtKB">
        <authorList>
            <consortium name="Ensembl"/>
        </authorList>
    </citation>
    <scope>IDENTIFICATION</scope>
</reference>
<dbReference type="InterPro" id="IPR037646">
    <property type="entry name" value="PROSER3"/>
</dbReference>
<dbReference type="PANTHER" id="PTHR22045:SF6">
    <property type="entry name" value="PROLINE AND SERINE-RICH PROTEIN 3"/>
    <property type="match status" value="1"/>
</dbReference>
<feature type="region of interest" description="Disordered" evidence="1">
    <location>
        <begin position="82"/>
        <end position="108"/>
    </location>
</feature>
<gene>
    <name evidence="2" type="primary">proser3</name>
</gene>
<dbReference type="Ensembl" id="ENSACAT00000016660.4">
    <property type="protein sequence ID" value="ENSACAP00000016336.4"/>
    <property type="gene ID" value="ENSACAG00000016618.4"/>
</dbReference>
<evidence type="ECO:0008006" key="4">
    <source>
        <dbReference type="Google" id="ProtNLM"/>
    </source>
</evidence>
<keyword evidence="3" id="KW-1185">Reference proteome</keyword>
<feature type="compositionally biased region" description="Low complexity" evidence="1">
    <location>
        <begin position="190"/>
        <end position="203"/>
    </location>
</feature>
<dbReference type="InParanoid" id="H9GNE6"/>
<sequence length="650" mass="71997">MDSKYESCLAIFSTLGSPFLESSSSLSHYHPSQTQPLKEEQRYTVLSPSRLQNKNCPTSSKKAETLSPVRLSFLPDISYQETKQSNSDSVSPFNESWPSTERSSSSLTPEGAKALLLEQMVGTKALSPLKLQEPISDNESVIARYIERFRYGKPTKRKERTASSDPSSQFWWFAGSSEDNIAKKESSPASDSSQSGVMSSLSSRELDLSPLQGDFQDTSTLDPETVNLQKRAAKLLQRSTSPSGNSRHVSSEGLGSTSPSTITNDVADLPEHSPPHLAAHQFKGNFAAVSCHLTQRSQSCPSKKPEEDLLFQWRLRRKMEEASKAAAVMPSVAWRSFSQPAPAASMVENVAVKLPESSSWKDKSREALPTSEAHTSMGSALNEYHFCSCTDPVRKETSFRQLRETTSFRNEFVETGSSGFIGEQGLKKLTPQETAVPAYMDLSSKTEPTPKQEQVVKEPTPQKDCVTTYQECSPPRRPSGTTKHLKQAISCHGQRTAESDEKVHSKPKGDRKPCRFKKGQAKLVTDFKEPPISPSKQSVQRVLGEVVAERLFSSPESPALHRDRPKRSLKDRGPKKTMPDNLARSSHLELLDMAAQLLEQAEDSDGTEFEDDPLLQVLRGQREVLRSQLRTVDTQMAQLGGQHSEQDFSG</sequence>
<feature type="compositionally biased region" description="Polar residues" evidence="1">
    <location>
        <begin position="82"/>
        <end position="94"/>
    </location>
</feature>
<feature type="region of interest" description="Disordered" evidence="1">
    <location>
        <begin position="182"/>
        <end position="204"/>
    </location>
</feature>
<organism evidence="2 3">
    <name type="scientific">Anolis carolinensis</name>
    <name type="common">Green anole</name>
    <name type="synonym">American chameleon</name>
    <dbReference type="NCBI Taxonomy" id="28377"/>
    <lineage>
        <taxon>Eukaryota</taxon>
        <taxon>Metazoa</taxon>
        <taxon>Chordata</taxon>
        <taxon>Craniata</taxon>
        <taxon>Vertebrata</taxon>
        <taxon>Euteleostomi</taxon>
        <taxon>Lepidosauria</taxon>
        <taxon>Squamata</taxon>
        <taxon>Bifurcata</taxon>
        <taxon>Unidentata</taxon>
        <taxon>Episquamata</taxon>
        <taxon>Toxicofera</taxon>
        <taxon>Iguania</taxon>
        <taxon>Dactyloidae</taxon>
        <taxon>Anolis</taxon>
    </lineage>
</organism>
<protein>
    <recommendedName>
        <fullName evidence="4">Proline and serine-rich protein 3</fullName>
    </recommendedName>
</protein>
<name>H9GNE6_ANOCA</name>
<dbReference type="Proteomes" id="UP000001646">
    <property type="component" value="Unplaced"/>
</dbReference>
<feature type="compositionally biased region" description="Basic and acidic residues" evidence="1">
    <location>
        <begin position="559"/>
        <end position="578"/>
    </location>
</feature>
<feature type="region of interest" description="Disordered" evidence="1">
    <location>
        <begin position="551"/>
        <end position="586"/>
    </location>
</feature>
<feature type="region of interest" description="Disordered" evidence="1">
    <location>
        <begin position="443"/>
        <end position="518"/>
    </location>
</feature>
<dbReference type="CTD" id="148137"/>
<dbReference type="STRING" id="28377.ENSACAP00000016336"/>
<feature type="region of interest" description="Disordered" evidence="1">
    <location>
        <begin position="236"/>
        <end position="277"/>
    </location>
</feature>
<feature type="compositionally biased region" description="Low complexity" evidence="1">
    <location>
        <begin position="95"/>
        <end position="108"/>
    </location>
</feature>
<dbReference type="PANTHER" id="PTHR22045">
    <property type="entry name" value="PROLINE AND SERINE-RICH PROTEIN 3"/>
    <property type="match status" value="1"/>
</dbReference>
<dbReference type="Bgee" id="ENSACAG00000016618">
    <property type="expression patterns" value="Expressed in dewlap and 12 other cell types or tissues"/>
</dbReference>
<dbReference type="GeneID" id="100556208"/>
<dbReference type="OrthoDB" id="10043502at2759"/>
<dbReference type="GeneTree" id="ENSGT00390000001986"/>
<reference evidence="2" key="2">
    <citation type="submission" date="2025-08" db="UniProtKB">
        <authorList>
            <consortium name="Ensembl"/>
        </authorList>
    </citation>
    <scope>IDENTIFICATION</scope>
</reference>
<dbReference type="KEGG" id="acs:100556208"/>
<evidence type="ECO:0000313" key="3">
    <source>
        <dbReference type="Proteomes" id="UP000001646"/>
    </source>
</evidence>
<dbReference type="RefSeq" id="XP_062818735.1">
    <property type="nucleotide sequence ID" value="XM_062962665.1"/>
</dbReference>
<dbReference type="RefSeq" id="XP_003224995.1">
    <property type="nucleotide sequence ID" value="XM_003224947.4"/>
</dbReference>
<dbReference type="HOGENOM" id="CLU_1269395_0_0_1"/>
<dbReference type="eggNOG" id="ENOG502S6GS">
    <property type="taxonomic scope" value="Eukaryota"/>
</dbReference>
<feature type="compositionally biased region" description="Basic and acidic residues" evidence="1">
    <location>
        <begin position="495"/>
        <end position="513"/>
    </location>
</feature>
<accession>H9GNE6</accession>
<reference evidence="2" key="1">
    <citation type="submission" date="2009-12" db="EMBL/GenBank/DDBJ databases">
        <title>The Genome Sequence of Anolis carolinensis (Green Anole Lizard).</title>
        <authorList>
            <consortium name="The Genome Sequencing Platform"/>
            <person name="Di Palma F."/>
            <person name="Alfoldi J."/>
            <person name="Heiman D."/>
            <person name="Young S."/>
            <person name="Grabherr M."/>
            <person name="Johnson J."/>
            <person name="Lander E.S."/>
            <person name="Lindblad-Toh K."/>
        </authorList>
    </citation>
    <scope>NUCLEOTIDE SEQUENCE [LARGE SCALE GENOMIC DNA]</scope>
    <source>
        <strain evidence="2">JBL SC #1</strain>
    </source>
</reference>
<feature type="compositionally biased region" description="Polar residues" evidence="1">
    <location>
        <begin position="237"/>
        <end position="264"/>
    </location>
</feature>
<dbReference type="AlphaFoldDB" id="H9GNE6"/>
<dbReference type="RefSeq" id="XP_008115286.1">
    <property type="nucleotide sequence ID" value="XM_008117079.3"/>
</dbReference>
<evidence type="ECO:0000313" key="2">
    <source>
        <dbReference type="Ensembl" id="ENSACAP00000016336.4"/>
    </source>
</evidence>
<evidence type="ECO:0000256" key="1">
    <source>
        <dbReference type="SAM" id="MobiDB-lite"/>
    </source>
</evidence>
<proteinExistence type="predicted"/>